<dbReference type="EC" id="2.7.8.12" evidence="7"/>
<dbReference type="GO" id="GO:0019350">
    <property type="term" value="P:teichoic acid biosynthetic process"/>
    <property type="evidence" value="ECO:0007669"/>
    <property type="project" value="UniProtKB-KW"/>
</dbReference>
<evidence type="ECO:0000256" key="1">
    <source>
        <dbReference type="ARBA" id="ARBA00004202"/>
    </source>
</evidence>
<comment type="subcellular location">
    <subcellularLocation>
        <location evidence="1">Cell membrane</location>
        <topology evidence="1">Peripheral membrane protein</topology>
    </subcellularLocation>
</comment>
<dbReference type="Gene3D" id="3.40.50.12580">
    <property type="match status" value="1"/>
</dbReference>
<organism evidence="7">
    <name type="scientific">termite gut metagenome</name>
    <dbReference type="NCBI Taxonomy" id="433724"/>
    <lineage>
        <taxon>unclassified sequences</taxon>
        <taxon>metagenomes</taxon>
        <taxon>organismal metagenomes</taxon>
    </lineage>
</organism>
<comment type="similarity">
    <text evidence="2">Belongs to the CDP-glycerol glycerophosphotransferase family.</text>
</comment>
<dbReference type="PANTHER" id="PTHR37316:SF3">
    <property type="entry name" value="TEICHOIC ACID GLYCEROL-PHOSPHATE TRANSFERASE"/>
    <property type="match status" value="1"/>
</dbReference>
<comment type="caution">
    <text evidence="7">The sequence shown here is derived from an EMBL/GenBank/DDBJ whole genome shotgun (WGS) entry which is preliminary data.</text>
</comment>
<keyword evidence="5" id="KW-0777">Teichoic acid biosynthesis</keyword>
<evidence type="ECO:0000256" key="3">
    <source>
        <dbReference type="ARBA" id="ARBA00022475"/>
    </source>
</evidence>
<sequence length="210" mass="24828">MYPEYKLVWLFVEPRKKREIVPPYVKIVKKRSLRAFYELATAKFWIDNFCKPVYLYKSSKQIYIQTWHGDRGFKKIMYDSGYFPLNRRVLFEENSCDLMISGSDYGQMKIQSAFHYRGNIIKVGMPRNDVLIKNDIILKNNIRKSLHVNKNSCILLYAPTLRRNQKTMSINIDLNSVLNVLEAKSKKNGFVLSEYIQEPKMNSLIKQIQI</sequence>
<name>A0A5J4QZ22_9ZZZZ</name>
<dbReference type="Pfam" id="PF04464">
    <property type="entry name" value="Glyphos_transf"/>
    <property type="match status" value="1"/>
</dbReference>
<dbReference type="InterPro" id="IPR043149">
    <property type="entry name" value="TagF_N"/>
</dbReference>
<proteinExistence type="inferred from homology"/>
<dbReference type="EMBL" id="SNRY01002145">
    <property type="protein sequence ID" value="KAA6326555.1"/>
    <property type="molecule type" value="Genomic_DNA"/>
</dbReference>
<dbReference type="Gene3D" id="3.40.50.11820">
    <property type="match status" value="1"/>
</dbReference>
<dbReference type="InterPro" id="IPR051612">
    <property type="entry name" value="Teichoic_Acid_Biosynth"/>
</dbReference>
<evidence type="ECO:0000256" key="5">
    <source>
        <dbReference type="ARBA" id="ARBA00022944"/>
    </source>
</evidence>
<evidence type="ECO:0000256" key="2">
    <source>
        <dbReference type="ARBA" id="ARBA00010488"/>
    </source>
</evidence>
<evidence type="ECO:0000256" key="6">
    <source>
        <dbReference type="ARBA" id="ARBA00023136"/>
    </source>
</evidence>
<evidence type="ECO:0000313" key="7">
    <source>
        <dbReference type="EMBL" id="KAA6326555.1"/>
    </source>
</evidence>
<keyword evidence="6" id="KW-0472">Membrane</keyword>
<dbReference type="InterPro" id="IPR007554">
    <property type="entry name" value="Glycerophosphate_synth"/>
</dbReference>
<dbReference type="GO" id="GO:0047355">
    <property type="term" value="F:CDP-glycerol glycerophosphotransferase activity"/>
    <property type="evidence" value="ECO:0007669"/>
    <property type="project" value="UniProtKB-EC"/>
</dbReference>
<dbReference type="GO" id="GO:0005886">
    <property type="term" value="C:plasma membrane"/>
    <property type="evidence" value="ECO:0007669"/>
    <property type="project" value="UniProtKB-SubCell"/>
</dbReference>
<dbReference type="AlphaFoldDB" id="A0A5J4QZ22"/>
<dbReference type="InterPro" id="IPR043148">
    <property type="entry name" value="TagF_C"/>
</dbReference>
<evidence type="ECO:0000256" key="4">
    <source>
        <dbReference type="ARBA" id="ARBA00022679"/>
    </source>
</evidence>
<keyword evidence="4 7" id="KW-0808">Transferase</keyword>
<dbReference type="PANTHER" id="PTHR37316">
    <property type="entry name" value="TEICHOIC ACID GLYCEROL-PHOSPHATE PRIMASE"/>
    <property type="match status" value="1"/>
</dbReference>
<reference evidence="7" key="1">
    <citation type="submission" date="2019-03" db="EMBL/GenBank/DDBJ databases">
        <title>Single cell metagenomics reveals metabolic interactions within the superorganism composed of flagellate Streblomastix strix and complex community of Bacteroidetes bacteria on its surface.</title>
        <authorList>
            <person name="Treitli S.C."/>
            <person name="Kolisko M."/>
            <person name="Husnik F."/>
            <person name="Keeling P."/>
            <person name="Hampl V."/>
        </authorList>
    </citation>
    <scope>NUCLEOTIDE SEQUENCE</scope>
    <source>
        <strain evidence="7">STM</strain>
    </source>
</reference>
<accession>A0A5J4QZ22</accession>
<keyword evidence="3" id="KW-1003">Cell membrane</keyword>
<protein>
    <submittedName>
        <fullName evidence="7">CDP-glycerol:poly(Glycerophosphate) glycerophosphotransferase</fullName>
        <ecNumber evidence="7">2.7.8.12</ecNumber>
    </submittedName>
</protein>
<gene>
    <name evidence="7" type="ORF">EZS27_024354</name>
</gene>